<dbReference type="AlphaFoldDB" id="A0A7I7U3Q7"/>
<name>A0A7I7U3Q7_MYCPF</name>
<accession>A0A7I7U3Q7</accession>
<dbReference type="Proteomes" id="UP000466554">
    <property type="component" value="Chromosome"/>
</dbReference>
<evidence type="ECO:0008006" key="4">
    <source>
        <dbReference type="Google" id="ProtNLM"/>
    </source>
</evidence>
<evidence type="ECO:0000313" key="2">
    <source>
        <dbReference type="EMBL" id="BBY75927.1"/>
    </source>
</evidence>
<evidence type="ECO:0000256" key="1">
    <source>
        <dbReference type="SAM" id="MobiDB-lite"/>
    </source>
</evidence>
<feature type="region of interest" description="Disordered" evidence="1">
    <location>
        <begin position="373"/>
        <end position="445"/>
    </location>
</feature>
<dbReference type="EMBL" id="AP022598">
    <property type="protein sequence ID" value="BBY75927.1"/>
    <property type="molecule type" value="Genomic_DNA"/>
</dbReference>
<evidence type="ECO:0000313" key="3">
    <source>
        <dbReference type="Proteomes" id="UP000466554"/>
    </source>
</evidence>
<feature type="region of interest" description="Disordered" evidence="1">
    <location>
        <begin position="310"/>
        <end position="359"/>
    </location>
</feature>
<feature type="compositionally biased region" description="Low complexity" evidence="1">
    <location>
        <begin position="423"/>
        <end position="439"/>
    </location>
</feature>
<feature type="compositionally biased region" description="Acidic residues" evidence="1">
    <location>
        <begin position="333"/>
        <end position="359"/>
    </location>
</feature>
<proteinExistence type="predicted"/>
<feature type="compositionally biased region" description="Acidic residues" evidence="1">
    <location>
        <begin position="373"/>
        <end position="422"/>
    </location>
</feature>
<gene>
    <name evidence="2" type="ORF">MPRF_28260</name>
</gene>
<protein>
    <recommendedName>
        <fullName evidence="4">PE-PGRS family protein</fullName>
    </recommendedName>
</protein>
<organism evidence="2 3">
    <name type="scientific">Mycolicibacterium parafortuitum</name>
    <name type="common">Mycobacterium parafortuitum</name>
    <dbReference type="NCBI Taxonomy" id="39692"/>
    <lineage>
        <taxon>Bacteria</taxon>
        <taxon>Bacillati</taxon>
        <taxon>Actinomycetota</taxon>
        <taxon>Actinomycetes</taxon>
        <taxon>Mycobacteriales</taxon>
        <taxon>Mycobacteriaceae</taxon>
        <taxon>Mycolicibacterium</taxon>
    </lineage>
</organism>
<reference evidence="2 3" key="1">
    <citation type="journal article" date="2019" name="Emerg. Microbes Infect.">
        <title>Comprehensive subspecies identification of 175 nontuberculous mycobacteria species based on 7547 genomic profiles.</title>
        <authorList>
            <person name="Matsumoto Y."/>
            <person name="Kinjo T."/>
            <person name="Motooka D."/>
            <person name="Nabeya D."/>
            <person name="Jung N."/>
            <person name="Uechi K."/>
            <person name="Horii T."/>
            <person name="Iida T."/>
            <person name="Fujita J."/>
            <person name="Nakamura S."/>
        </authorList>
    </citation>
    <scope>NUCLEOTIDE SEQUENCE [LARGE SCALE GENOMIC DNA]</scope>
    <source>
        <strain evidence="2 3">JCM 6367</strain>
    </source>
</reference>
<sequence length="445" mass="45092">MDITVRPYLTAGVALVGASAIAIAPAITPTPAPWTAAAPTVSSQAVDLSAAVNPITAWAQVVAAAAENLNGIGDAWLANPAPFLRQSLANALGYGETAIGAGVGVVEGTLNYLSFSNEDGLWGQLGLAAEQILQGEISTGFNTLMNAFLVGPLINIGLPIFASGLLEIPTKIAQNVSNVVQTFFSLEVLIPLAFGVLTPMAGALSATGDSLQASFDALVEGRLVDAVISLVNLPAAVVGAVLNGYTNSDDTWLAGLFSFNEDPNQGGLLQALLVTLPSALAAAIAPEGAEESARAYSSVAGPSDINLGSGDLIPVTEVSNGEPDGSAAVVTETTEETTEDATEDTVEDATEDTVEDTVDETTDVVEDVEDVEDDVALDEDELDSVEDELDSVEDDIDSVEDDTDGSDSADDAASDDDADSGDASDSGSSADSGSDSDSGSSGGDE</sequence>